<protein>
    <submittedName>
        <fullName evidence="3">RNA-binding protein</fullName>
    </submittedName>
</protein>
<dbReference type="PANTHER" id="PTHR15241:SF304">
    <property type="entry name" value="RRM DOMAIN-CONTAINING PROTEIN"/>
    <property type="match status" value="1"/>
</dbReference>
<sequence>MNSNKSLLIVIILAVAGSALVSLMPLHPAIAFCLGVAATALILWQKPARTTSNSNPSYSSYSSSSESASSDENTTLYVGNLSYKASESHVKELFEEYGTVYSVRLMKDKRTGKRRGFGFVEVENDDADAMIASLNEHEYMQRTIKVRVANEPKHPTAAES</sequence>
<keyword evidence="4" id="KW-1185">Reference proteome</keyword>
<dbReference type="InterPro" id="IPR012677">
    <property type="entry name" value="Nucleotide-bd_a/b_plait_sf"/>
</dbReference>
<accession>A0A4Y3IVE8</accession>
<reference evidence="3 4" key="1">
    <citation type="submission" date="2019-06" db="EMBL/GenBank/DDBJ databases">
        <title>Whole genome shotgun sequence of Vibrio comitans NBRC 102076.</title>
        <authorList>
            <person name="Hosoyama A."/>
            <person name="Uohara A."/>
            <person name="Ohji S."/>
            <person name="Ichikawa N."/>
        </authorList>
    </citation>
    <scope>NUCLEOTIDE SEQUENCE [LARGE SCALE GENOMIC DNA]</scope>
    <source>
        <strain evidence="3 4">NBRC 102076</strain>
    </source>
</reference>
<dbReference type="InterPro" id="IPR035979">
    <property type="entry name" value="RBD_domain_sf"/>
</dbReference>
<dbReference type="GO" id="GO:0003723">
    <property type="term" value="F:RNA binding"/>
    <property type="evidence" value="ECO:0007669"/>
    <property type="project" value="InterPro"/>
</dbReference>
<dbReference type="AlphaFoldDB" id="A0A4Y3IVE8"/>
<dbReference type="SUPFAM" id="SSF54928">
    <property type="entry name" value="RNA-binding domain, RBD"/>
    <property type="match status" value="1"/>
</dbReference>
<dbReference type="PANTHER" id="PTHR15241">
    <property type="entry name" value="TRANSFORMER-2-RELATED"/>
    <property type="match status" value="1"/>
</dbReference>
<feature type="domain" description="RRM" evidence="2">
    <location>
        <begin position="74"/>
        <end position="151"/>
    </location>
</feature>
<evidence type="ECO:0000313" key="3">
    <source>
        <dbReference type="EMBL" id="GEA62680.1"/>
    </source>
</evidence>
<name>A0A4Y3IVE8_9VIBR</name>
<dbReference type="SMART" id="SM00360">
    <property type="entry name" value="RRM"/>
    <property type="match status" value="1"/>
</dbReference>
<dbReference type="Pfam" id="PF00076">
    <property type="entry name" value="RRM_1"/>
    <property type="match status" value="1"/>
</dbReference>
<feature type="region of interest" description="Disordered" evidence="1">
    <location>
        <begin position="50"/>
        <end position="71"/>
    </location>
</feature>
<evidence type="ECO:0000259" key="2">
    <source>
        <dbReference type="PROSITE" id="PS50102"/>
    </source>
</evidence>
<feature type="compositionally biased region" description="Low complexity" evidence="1">
    <location>
        <begin position="52"/>
        <end position="70"/>
    </location>
</feature>
<dbReference type="EMBL" id="BJLH01000025">
    <property type="protein sequence ID" value="GEA62680.1"/>
    <property type="molecule type" value="Genomic_DNA"/>
</dbReference>
<dbReference type="PROSITE" id="PS50102">
    <property type="entry name" value="RRM"/>
    <property type="match status" value="1"/>
</dbReference>
<proteinExistence type="predicted"/>
<dbReference type="Gene3D" id="3.30.70.330">
    <property type="match status" value="1"/>
</dbReference>
<dbReference type="RefSeq" id="WP_141273636.1">
    <property type="nucleotide sequence ID" value="NZ_BJLH01000025.1"/>
</dbReference>
<evidence type="ECO:0000313" key="4">
    <source>
        <dbReference type="Proteomes" id="UP000318242"/>
    </source>
</evidence>
<evidence type="ECO:0000256" key="1">
    <source>
        <dbReference type="SAM" id="MobiDB-lite"/>
    </source>
</evidence>
<gene>
    <name evidence="3" type="ORF">VCO01S_38730</name>
</gene>
<dbReference type="OrthoDB" id="9798855at2"/>
<organism evidence="3 4">
    <name type="scientific">Vibrio comitans NBRC 102076</name>
    <dbReference type="NCBI Taxonomy" id="1219078"/>
    <lineage>
        <taxon>Bacteria</taxon>
        <taxon>Pseudomonadati</taxon>
        <taxon>Pseudomonadota</taxon>
        <taxon>Gammaproteobacteria</taxon>
        <taxon>Vibrionales</taxon>
        <taxon>Vibrionaceae</taxon>
        <taxon>Vibrio</taxon>
    </lineage>
</organism>
<dbReference type="InterPro" id="IPR000504">
    <property type="entry name" value="RRM_dom"/>
</dbReference>
<dbReference type="Proteomes" id="UP000318242">
    <property type="component" value="Unassembled WGS sequence"/>
</dbReference>
<comment type="caution">
    <text evidence="3">The sequence shown here is derived from an EMBL/GenBank/DDBJ whole genome shotgun (WGS) entry which is preliminary data.</text>
</comment>